<organism evidence="2 3">
    <name type="scientific">Vibrio tritonius</name>
    <dbReference type="NCBI Taxonomy" id="1435069"/>
    <lineage>
        <taxon>Bacteria</taxon>
        <taxon>Pseudomonadati</taxon>
        <taxon>Pseudomonadota</taxon>
        <taxon>Gammaproteobacteria</taxon>
        <taxon>Vibrionales</taxon>
        <taxon>Vibrionaceae</taxon>
        <taxon>Vibrio</taxon>
    </lineage>
</organism>
<dbReference type="EMBL" id="JAIWIU010000005">
    <property type="protein sequence ID" value="MCA2014660.1"/>
    <property type="molecule type" value="Genomic_DNA"/>
</dbReference>
<feature type="region of interest" description="Disordered" evidence="1">
    <location>
        <begin position="48"/>
        <end position="73"/>
    </location>
</feature>
<evidence type="ECO:0000313" key="2">
    <source>
        <dbReference type="EMBL" id="MCA2014660.1"/>
    </source>
</evidence>
<name>A0ABS7YK66_9VIBR</name>
<feature type="compositionally biased region" description="Polar residues" evidence="1">
    <location>
        <begin position="48"/>
        <end position="71"/>
    </location>
</feature>
<gene>
    <name evidence="2" type="ORF">LDJ79_00965</name>
</gene>
<evidence type="ECO:0000313" key="3">
    <source>
        <dbReference type="Proteomes" id="UP001199044"/>
    </source>
</evidence>
<comment type="caution">
    <text evidence="2">The sequence shown here is derived from an EMBL/GenBank/DDBJ whole genome shotgun (WGS) entry which is preliminary data.</text>
</comment>
<evidence type="ECO:0008006" key="4">
    <source>
        <dbReference type="Google" id="ProtNLM"/>
    </source>
</evidence>
<accession>A0ABS7YK66</accession>
<sequence>MKPSNLTIVAMLVSSISGCATHEASAPKPIAITGSMNQPTLTKLAATTKNQAGIPTKSNAQTTSMSTSKLQPRNAEDVLDDKVTKLKGEHKPVSYIAESAKYVSLQTQISDYYIFQGETYEEALSRWLVKSDFQTIGKLLTPDTQLVLHQRTTDAQILHTTFDEATRFLLDQAIEKARKNSKDETDGWISTDGKKSLYIRLHLNQQRHQAIISSSHLPVTLFEVKKGYLRDNFMRLGAFYGWKADKEFYLPNDPQNEGQYIVSFGYPIVTEQGNIKAALNMLLRPYRLLEGAVVPSTREIYVISEGKQQ</sequence>
<proteinExistence type="predicted"/>
<protein>
    <recommendedName>
        <fullName evidence="4">Lipoprotein</fullName>
    </recommendedName>
</protein>
<dbReference type="Proteomes" id="UP001199044">
    <property type="component" value="Unassembled WGS sequence"/>
</dbReference>
<evidence type="ECO:0000256" key="1">
    <source>
        <dbReference type="SAM" id="MobiDB-lite"/>
    </source>
</evidence>
<dbReference type="PROSITE" id="PS51257">
    <property type="entry name" value="PROKAR_LIPOPROTEIN"/>
    <property type="match status" value="1"/>
</dbReference>
<dbReference type="RefSeq" id="WP_225249281.1">
    <property type="nucleotide sequence ID" value="NZ_CP152308.1"/>
</dbReference>
<keyword evidence="3" id="KW-1185">Reference proteome</keyword>
<reference evidence="3" key="1">
    <citation type="submission" date="2023-07" db="EMBL/GenBank/DDBJ databases">
        <title>Molecular identification of indigenous halophilic bacteria isolated from red sea cost, biodegradation of synthetic dyes and assessment of degraded metabolite toxicity.</title>
        <authorList>
            <person name="Chaieb K."/>
            <person name="Altayb H.N."/>
        </authorList>
    </citation>
    <scope>NUCLEOTIDE SEQUENCE [LARGE SCALE GENOMIC DNA]</scope>
    <source>
        <strain evidence="3">K20</strain>
    </source>
</reference>